<evidence type="ECO:0000313" key="3">
    <source>
        <dbReference type="Proteomes" id="UP000504603"/>
    </source>
</evidence>
<dbReference type="PANTHER" id="PTHR33373:SF1">
    <property type="entry name" value="DUF4050 DOMAIN-CONTAINING PROTEIN"/>
    <property type="match status" value="1"/>
</dbReference>
<reference evidence="4" key="1">
    <citation type="submission" date="2025-08" db="UniProtKB">
        <authorList>
            <consortium name="RefSeq"/>
        </authorList>
    </citation>
    <scope>IDENTIFICATION</scope>
    <source>
        <strain evidence="4">OHB3-1</strain>
    </source>
</reference>
<dbReference type="RefSeq" id="XP_022153619.1">
    <property type="nucleotide sequence ID" value="XM_022297927.1"/>
</dbReference>
<proteinExistence type="predicted"/>
<dbReference type="PANTHER" id="PTHR33373">
    <property type="entry name" value="OS07G0479600 PROTEIN"/>
    <property type="match status" value="1"/>
</dbReference>
<accession>A0A6J1DJL4</accession>
<evidence type="ECO:0000259" key="2">
    <source>
        <dbReference type="Pfam" id="PF13259"/>
    </source>
</evidence>
<protein>
    <submittedName>
        <fullName evidence="4">Uncharacterized protein LOC111021080 isoform X2</fullName>
    </submittedName>
</protein>
<sequence length="107" mass="12165">MDNSANRSQGSNSSISKTNQIHGDSSEANVSTAFVNNGLLLWNQTRQHWVKNKKPCNRELFVREPKLNWNATYDSLLGSNKPFPQPVPLAEMVDFLVDVWEQEGLYD</sequence>
<feature type="region of interest" description="Disordered" evidence="1">
    <location>
        <begin position="1"/>
        <end position="26"/>
    </location>
</feature>
<evidence type="ECO:0000256" key="1">
    <source>
        <dbReference type="SAM" id="MobiDB-lite"/>
    </source>
</evidence>
<evidence type="ECO:0000313" key="4">
    <source>
        <dbReference type="RefSeq" id="XP_022153619.1"/>
    </source>
</evidence>
<dbReference type="InterPro" id="IPR025124">
    <property type="entry name" value="Gag1-like_clamp"/>
</dbReference>
<dbReference type="Proteomes" id="UP000504603">
    <property type="component" value="Unplaced"/>
</dbReference>
<dbReference type="Pfam" id="PF13259">
    <property type="entry name" value="clamp_Gag1-like"/>
    <property type="match status" value="1"/>
</dbReference>
<gene>
    <name evidence="4" type="primary">LOC111021080</name>
</gene>
<feature type="domain" description="Gag1-like clamp" evidence="2">
    <location>
        <begin position="8"/>
        <end position="107"/>
    </location>
</feature>
<name>A0A6J1DJL4_MOMCH</name>
<dbReference type="AlphaFoldDB" id="A0A6J1DJL4"/>
<organism evidence="3 4">
    <name type="scientific">Momordica charantia</name>
    <name type="common">Bitter gourd</name>
    <name type="synonym">Balsam pear</name>
    <dbReference type="NCBI Taxonomy" id="3673"/>
    <lineage>
        <taxon>Eukaryota</taxon>
        <taxon>Viridiplantae</taxon>
        <taxon>Streptophyta</taxon>
        <taxon>Embryophyta</taxon>
        <taxon>Tracheophyta</taxon>
        <taxon>Spermatophyta</taxon>
        <taxon>Magnoliopsida</taxon>
        <taxon>eudicotyledons</taxon>
        <taxon>Gunneridae</taxon>
        <taxon>Pentapetalae</taxon>
        <taxon>rosids</taxon>
        <taxon>fabids</taxon>
        <taxon>Cucurbitales</taxon>
        <taxon>Cucurbitaceae</taxon>
        <taxon>Momordiceae</taxon>
        <taxon>Momordica</taxon>
    </lineage>
</organism>
<keyword evidence="3" id="KW-1185">Reference proteome</keyword>
<dbReference type="GeneID" id="111021080"/>